<dbReference type="PROSITE" id="PS50893">
    <property type="entry name" value="ABC_TRANSPORTER_2"/>
    <property type="match status" value="2"/>
</dbReference>
<dbReference type="InterPro" id="IPR036640">
    <property type="entry name" value="ABC1_TM_sf"/>
</dbReference>
<dbReference type="EMBL" id="CVMT01000008">
    <property type="protein sequence ID" value="CRG90845.1"/>
    <property type="molecule type" value="Genomic_DNA"/>
</dbReference>
<evidence type="ECO:0000256" key="10">
    <source>
        <dbReference type="ARBA" id="ARBA00023180"/>
    </source>
</evidence>
<keyword evidence="10" id="KW-0325">Glycoprotein</keyword>
<evidence type="ECO:0000259" key="12">
    <source>
        <dbReference type="PROSITE" id="PS50893"/>
    </source>
</evidence>
<dbReference type="Pfam" id="PF00005">
    <property type="entry name" value="ABC_tran"/>
    <property type="match status" value="2"/>
</dbReference>
<feature type="domain" description="ABC transporter" evidence="12">
    <location>
        <begin position="485"/>
        <end position="721"/>
    </location>
</feature>
<name>A0A0U1M5P5_TALIS</name>
<comment type="similarity">
    <text evidence="2">Belongs to the ABC transporter superfamily. ABCC family. Conjugate transporter (TC 3.A.1.208) subfamily.</text>
</comment>
<evidence type="ECO:0000256" key="3">
    <source>
        <dbReference type="ARBA" id="ARBA00022448"/>
    </source>
</evidence>
<dbReference type="Gene3D" id="1.20.1560.10">
    <property type="entry name" value="ABC transporter type 1, transmembrane domain"/>
    <property type="match status" value="2"/>
</dbReference>
<evidence type="ECO:0000256" key="5">
    <source>
        <dbReference type="ARBA" id="ARBA00022692"/>
    </source>
</evidence>
<dbReference type="Pfam" id="PF00664">
    <property type="entry name" value="ABC_membrane"/>
    <property type="match status" value="1"/>
</dbReference>
<evidence type="ECO:0000256" key="11">
    <source>
        <dbReference type="SAM" id="Phobius"/>
    </source>
</evidence>
<protein>
    <submittedName>
        <fullName evidence="14">Multidrug resistance-associated protein 1</fullName>
    </submittedName>
</protein>
<dbReference type="Gene3D" id="3.40.50.300">
    <property type="entry name" value="P-loop containing nucleotide triphosphate hydrolases"/>
    <property type="match status" value="2"/>
</dbReference>
<dbReference type="PANTHER" id="PTHR24223">
    <property type="entry name" value="ATP-BINDING CASSETTE SUB-FAMILY C"/>
    <property type="match status" value="1"/>
</dbReference>
<dbReference type="InterPro" id="IPR044726">
    <property type="entry name" value="ABCC_6TM_D2"/>
</dbReference>
<dbReference type="GO" id="GO:0005524">
    <property type="term" value="F:ATP binding"/>
    <property type="evidence" value="ECO:0007669"/>
    <property type="project" value="UniProtKB-KW"/>
</dbReference>
<feature type="transmembrane region" description="Helical" evidence="11">
    <location>
        <begin position="805"/>
        <end position="830"/>
    </location>
</feature>
<evidence type="ECO:0000256" key="8">
    <source>
        <dbReference type="ARBA" id="ARBA00022989"/>
    </source>
</evidence>
<evidence type="ECO:0000256" key="1">
    <source>
        <dbReference type="ARBA" id="ARBA00004651"/>
    </source>
</evidence>
<keyword evidence="4" id="KW-1003">Cell membrane</keyword>
<feature type="transmembrane region" description="Helical" evidence="11">
    <location>
        <begin position="198"/>
        <end position="218"/>
    </location>
</feature>
<dbReference type="CDD" id="cd18580">
    <property type="entry name" value="ABC_6TM_ABCC_D2"/>
    <property type="match status" value="1"/>
</dbReference>
<evidence type="ECO:0000256" key="9">
    <source>
        <dbReference type="ARBA" id="ARBA00023136"/>
    </source>
</evidence>
<feature type="transmembrane region" description="Helical" evidence="11">
    <location>
        <begin position="21"/>
        <end position="40"/>
    </location>
</feature>
<dbReference type="FunFam" id="3.40.50.300:FF:002145">
    <property type="entry name" value="ABC transporter (MsbA subfamily)"/>
    <property type="match status" value="1"/>
</dbReference>
<feature type="transmembrane region" description="Helical" evidence="11">
    <location>
        <begin position="904"/>
        <end position="924"/>
    </location>
</feature>
<dbReference type="STRING" id="28573.A0A0U1M5P5"/>
<dbReference type="InterPro" id="IPR027417">
    <property type="entry name" value="P-loop_NTPase"/>
</dbReference>
<evidence type="ECO:0000313" key="15">
    <source>
        <dbReference type="Proteomes" id="UP000054383"/>
    </source>
</evidence>
<feature type="transmembrane region" description="Helical" evidence="11">
    <location>
        <begin position="877"/>
        <end position="898"/>
    </location>
</feature>
<reference evidence="14 15" key="1">
    <citation type="submission" date="2015-04" db="EMBL/GenBank/DDBJ databases">
        <authorList>
            <person name="Syromyatnikov M.Y."/>
            <person name="Popov V.N."/>
        </authorList>
    </citation>
    <scope>NUCLEOTIDE SEQUENCE [LARGE SCALE GENOMIC DNA]</scope>
    <source>
        <strain evidence="14">WF-38-12</strain>
    </source>
</reference>
<dbReference type="PROSITE" id="PS50929">
    <property type="entry name" value="ABC_TM1F"/>
    <property type="match status" value="2"/>
</dbReference>
<dbReference type="SUPFAM" id="SSF90123">
    <property type="entry name" value="ABC transporter transmembrane region"/>
    <property type="match status" value="2"/>
</dbReference>
<feature type="transmembrane region" description="Helical" evidence="11">
    <location>
        <begin position="163"/>
        <end position="186"/>
    </location>
</feature>
<feature type="domain" description="ABC transmembrane type-1" evidence="13">
    <location>
        <begin position="167"/>
        <end position="424"/>
    </location>
</feature>
<proteinExistence type="inferred from homology"/>
<keyword evidence="15" id="KW-1185">Reference proteome</keyword>
<dbReference type="InterPro" id="IPR003593">
    <property type="entry name" value="AAA+_ATPase"/>
</dbReference>
<feature type="domain" description="ABC transporter" evidence="12">
    <location>
        <begin position="1071"/>
        <end position="1309"/>
    </location>
</feature>
<dbReference type="GO" id="GO:0016887">
    <property type="term" value="F:ATP hydrolysis activity"/>
    <property type="evidence" value="ECO:0007669"/>
    <property type="project" value="InterPro"/>
</dbReference>
<evidence type="ECO:0000256" key="2">
    <source>
        <dbReference type="ARBA" id="ARBA00009726"/>
    </source>
</evidence>
<dbReference type="PANTHER" id="PTHR24223:SF399">
    <property type="entry name" value="ABC TRANSPORTER ATNG"/>
    <property type="match status" value="1"/>
</dbReference>
<dbReference type="OrthoDB" id="6500128at2759"/>
<evidence type="ECO:0000256" key="4">
    <source>
        <dbReference type="ARBA" id="ARBA00022475"/>
    </source>
</evidence>
<keyword evidence="7" id="KW-0067">ATP-binding</keyword>
<feature type="domain" description="ABC transmembrane type-1" evidence="13">
    <location>
        <begin position="766"/>
        <end position="1028"/>
    </location>
</feature>
<dbReference type="Proteomes" id="UP000054383">
    <property type="component" value="Unassembled WGS sequence"/>
</dbReference>
<dbReference type="SUPFAM" id="SSF52540">
    <property type="entry name" value="P-loop containing nucleoside triphosphate hydrolases"/>
    <property type="match status" value="2"/>
</dbReference>
<dbReference type="InterPro" id="IPR003439">
    <property type="entry name" value="ABC_transporter-like_ATP-bd"/>
</dbReference>
<dbReference type="InterPro" id="IPR011527">
    <property type="entry name" value="ABC1_TM_dom"/>
</dbReference>
<keyword evidence="3" id="KW-0813">Transport</keyword>
<keyword evidence="5 11" id="KW-0812">Transmembrane</keyword>
<keyword evidence="8 11" id="KW-1133">Transmembrane helix</keyword>
<evidence type="ECO:0000259" key="13">
    <source>
        <dbReference type="PROSITE" id="PS50929"/>
    </source>
</evidence>
<dbReference type="SMART" id="SM00382">
    <property type="entry name" value="AAA"/>
    <property type="match status" value="2"/>
</dbReference>
<evidence type="ECO:0000256" key="6">
    <source>
        <dbReference type="ARBA" id="ARBA00022741"/>
    </source>
</evidence>
<sequence length="1313" mass="145020">MAIVILSWAEDERSVRPSSLLTIYLLFTLLFDIVQTRTLWLSHRYSLIPSLFTASAAVKTAMVLFESLGKQKHLIGSYQDLPPESTSGIVNRSFMWWLNRLLLTGFRSLLTAEDLDRLDKPLESAGTAQKALRAWALRRRPERRFEYPWQIGRAFKVPLALTVLPRLCLIGFTFSQPFLITSILNWLDNSQTASNDGYGLIGATVLIYLGMALSKLIYDQMLYRFVTMLRGAASLMIYDHALHIPDGILEDRSATITLMTTDIDRIINCLIMLNESWARTIEVGIGIALLALRLGGGSIYISKHIGGHQKVWVDSVQQRIAITRSMLDRIQSVKGTGLAQTFIQLVQRKRVQETHQMANYRWSTVWKNMIQNLPWALAPALTFVVYAAQGNELDVTKAFSSLSIITLLTNPASKLLSAIPSIAAVTGSFDRIQAFLLLATRPQDTGENLFGTTETEPDTSPPITEFQYMTSKGSPDSTDLQTPVISMERLTIRPSSSANTVLRDVNLEIPLGALVMIQGQVGSGKSTLLRAILGQAFCEKGSMTVTIRQMAYCAQTPWVLSGTIRDAICRAFSAGSVREDTFDKEWYAAVLHACALNSDIDMLRDGDATQIKHGSGHLLSGGQMHRIALARAIYTRRKLLLLDDIFSALDQKTRATIATRLLGVDGLLRKTNSTVVLVTHEMDLLSYADQIYVLSDESLHQKETHDGIIYQGTGSDAGEDEVSKGLPAMGIEDKATMISKTNKIDDLRRATGDSSVYKYYLRYVGWANAVIFIFFVTMNVFSSTYSQIWLQRWADRGGGQKPLYVTVYFLLAICNTVGNGGYVWASLILISPSTARRLHYVVLKTIMMATPQFLATVDIGSVLNRFSQDMTLIESDLPIGILITVSNLFSSIGNAALIATGSKYMAVSVPFLLISLFLLQHFYLKTSRQLRLLELESRSPLYSHLLDTVEGLATIQAFGWEADFRIANSKLLDATQRTYYMLNCIQRWLTLVLDLIVAAEAVIVVSLAASLRHTTSVGLLGVSLNSILGWTQLEISLGSILRVKDFELTVPREISTKQGEVPIDWPSQGAIKISDMTAQYNSEVAVLSNVSLKCLPGQKIGIYGRTGSGKSSLLSTLLGMLTVTRGSIVIDGIDLATLSPHKVRERVVSIPQTPFIMVGCTIRFNLDPTETLPDADIIAALDRAGIWDGVLLERGGLDAVITDSLSLSRGQQQLLQLARAMLKIQASNARILLIDEGTNSVDMKTDASVQDLLQQDPFRTCTILAVAHRVHTLLSYDLVVGIDRGRVVEMDSPTVLSNRKDSIFSTLLNSGGY</sequence>
<keyword evidence="6" id="KW-0547">Nucleotide-binding</keyword>
<organism evidence="14 15">
    <name type="scientific">Talaromyces islandicus</name>
    <name type="common">Penicillium islandicum</name>
    <dbReference type="NCBI Taxonomy" id="28573"/>
    <lineage>
        <taxon>Eukaryota</taxon>
        <taxon>Fungi</taxon>
        <taxon>Dikarya</taxon>
        <taxon>Ascomycota</taxon>
        <taxon>Pezizomycotina</taxon>
        <taxon>Eurotiomycetes</taxon>
        <taxon>Eurotiomycetidae</taxon>
        <taxon>Eurotiales</taxon>
        <taxon>Trichocomaceae</taxon>
        <taxon>Talaromyces</taxon>
        <taxon>Talaromyces sect. Islandici</taxon>
    </lineage>
</organism>
<dbReference type="GO" id="GO:0005886">
    <property type="term" value="C:plasma membrane"/>
    <property type="evidence" value="ECO:0007669"/>
    <property type="project" value="UniProtKB-SubCell"/>
</dbReference>
<gene>
    <name evidence="14" type="ORF">PISL3812_07891</name>
</gene>
<feature type="transmembrane region" description="Helical" evidence="11">
    <location>
        <begin position="763"/>
        <end position="785"/>
    </location>
</feature>
<evidence type="ECO:0000256" key="7">
    <source>
        <dbReference type="ARBA" id="ARBA00022840"/>
    </source>
</evidence>
<comment type="subcellular location">
    <subcellularLocation>
        <location evidence="1">Cell membrane</location>
        <topology evidence="1">Multi-pass membrane protein</topology>
    </subcellularLocation>
</comment>
<accession>A0A0U1M5P5</accession>
<evidence type="ECO:0000313" key="14">
    <source>
        <dbReference type="EMBL" id="CRG90845.1"/>
    </source>
</evidence>
<keyword evidence="9 11" id="KW-0472">Membrane</keyword>
<dbReference type="InterPro" id="IPR050173">
    <property type="entry name" value="ABC_transporter_C-like"/>
</dbReference>
<dbReference type="OMA" id="YDHALHI"/>
<dbReference type="GO" id="GO:0140359">
    <property type="term" value="F:ABC-type transporter activity"/>
    <property type="evidence" value="ECO:0007669"/>
    <property type="project" value="InterPro"/>
</dbReference>